<evidence type="ECO:0000256" key="3">
    <source>
        <dbReference type="ARBA" id="ARBA00022801"/>
    </source>
</evidence>
<dbReference type="CDD" id="cd18876">
    <property type="entry name" value="NUDIX_Hydrolase"/>
    <property type="match status" value="1"/>
</dbReference>
<evidence type="ECO:0000313" key="7">
    <source>
        <dbReference type="EMBL" id="GGK09777.1"/>
    </source>
</evidence>
<sequence>MSEGARTGLAAGVLFVDDAERVLMLRTTYKDALEIPGGLVEEGESPRAACVRELTEELGLALALGPLLVVDWAPRTADGDKLMFVFDGGRLADDDLAGLRFADGEIAEAIFVPEAELDAVTVPRLAQRLRTALAARRAGGAVYLERGDPQS</sequence>
<organism evidence="7 8">
    <name type="scientific">Pilimelia anulata</name>
    <dbReference type="NCBI Taxonomy" id="53371"/>
    <lineage>
        <taxon>Bacteria</taxon>
        <taxon>Bacillati</taxon>
        <taxon>Actinomycetota</taxon>
        <taxon>Actinomycetes</taxon>
        <taxon>Micromonosporales</taxon>
        <taxon>Micromonosporaceae</taxon>
        <taxon>Pilimelia</taxon>
    </lineage>
</organism>
<dbReference type="PROSITE" id="PS51462">
    <property type="entry name" value="NUDIX"/>
    <property type="match status" value="1"/>
</dbReference>
<evidence type="ECO:0000259" key="6">
    <source>
        <dbReference type="PROSITE" id="PS51462"/>
    </source>
</evidence>
<name>A0A8J3BBJ0_9ACTN</name>
<comment type="caution">
    <text evidence="7">The sequence shown here is derived from an EMBL/GenBank/DDBJ whole genome shotgun (WGS) entry which is preliminary data.</text>
</comment>
<keyword evidence="8" id="KW-1185">Reference proteome</keyword>
<evidence type="ECO:0000256" key="4">
    <source>
        <dbReference type="ARBA" id="ARBA00022842"/>
    </source>
</evidence>
<dbReference type="SUPFAM" id="SSF55811">
    <property type="entry name" value="Nudix"/>
    <property type="match status" value="1"/>
</dbReference>
<comment type="cofactor">
    <cofactor evidence="1">
        <name>Mg(2+)</name>
        <dbReference type="ChEBI" id="CHEBI:18420"/>
    </cofactor>
</comment>
<dbReference type="InterPro" id="IPR015797">
    <property type="entry name" value="NUDIX_hydrolase-like_dom_sf"/>
</dbReference>
<dbReference type="PANTHER" id="PTHR43046:SF12">
    <property type="entry name" value="GDP-MANNOSE MANNOSYL HYDROLASE"/>
    <property type="match status" value="1"/>
</dbReference>
<evidence type="ECO:0000256" key="5">
    <source>
        <dbReference type="RuleBase" id="RU003476"/>
    </source>
</evidence>
<dbReference type="PANTHER" id="PTHR43046">
    <property type="entry name" value="GDP-MANNOSE MANNOSYL HYDROLASE"/>
    <property type="match status" value="1"/>
</dbReference>
<dbReference type="RefSeq" id="WP_189172160.1">
    <property type="nucleotide sequence ID" value="NZ_BMQB01000013.1"/>
</dbReference>
<accession>A0A8J3BBJ0</accession>
<dbReference type="Proteomes" id="UP000649739">
    <property type="component" value="Unassembled WGS sequence"/>
</dbReference>
<dbReference type="GO" id="GO:0016787">
    <property type="term" value="F:hydrolase activity"/>
    <property type="evidence" value="ECO:0007669"/>
    <property type="project" value="UniProtKB-KW"/>
</dbReference>
<comment type="similarity">
    <text evidence="2 5">Belongs to the Nudix hydrolase family.</text>
</comment>
<gene>
    <name evidence="7" type="ORF">GCM10010123_44620</name>
</gene>
<dbReference type="Gene3D" id="3.90.79.10">
    <property type="entry name" value="Nucleoside Triphosphate Pyrophosphohydrolase"/>
    <property type="match status" value="1"/>
</dbReference>
<dbReference type="PROSITE" id="PS00893">
    <property type="entry name" value="NUDIX_BOX"/>
    <property type="match status" value="1"/>
</dbReference>
<evidence type="ECO:0000256" key="2">
    <source>
        <dbReference type="ARBA" id="ARBA00005582"/>
    </source>
</evidence>
<dbReference type="PRINTS" id="PR00502">
    <property type="entry name" value="NUDIXFAMILY"/>
</dbReference>
<dbReference type="InterPro" id="IPR020084">
    <property type="entry name" value="NUDIX_hydrolase_CS"/>
</dbReference>
<dbReference type="Pfam" id="PF00293">
    <property type="entry name" value="NUDIX"/>
    <property type="match status" value="1"/>
</dbReference>
<dbReference type="AlphaFoldDB" id="A0A8J3BBJ0"/>
<evidence type="ECO:0000313" key="8">
    <source>
        <dbReference type="Proteomes" id="UP000649739"/>
    </source>
</evidence>
<evidence type="ECO:0000256" key="1">
    <source>
        <dbReference type="ARBA" id="ARBA00001946"/>
    </source>
</evidence>
<feature type="domain" description="Nudix hydrolase" evidence="6">
    <location>
        <begin position="6"/>
        <end position="134"/>
    </location>
</feature>
<dbReference type="InterPro" id="IPR000086">
    <property type="entry name" value="NUDIX_hydrolase_dom"/>
</dbReference>
<keyword evidence="3 5" id="KW-0378">Hydrolase</keyword>
<reference evidence="7" key="2">
    <citation type="submission" date="2020-09" db="EMBL/GenBank/DDBJ databases">
        <authorList>
            <person name="Sun Q."/>
            <person name="Ohkuma M."/>
        </authorList>
    </citation>
    <scope>NUCLEOTIDE SEQUENCE</scope>
    <source>
        <strain evidence="7">JCM 3090</strain>
    </source>
</reference>
<dbReference type="InterPro" id="IPR020476">
    <property type="entry name" value="Nudix_hydrolase"/>
</dbReference>
<reference evidence="7" key="1">
    <citation type="journal article" date="2014" name="Int. J. Syst. Evol. Microbiol.">
        <title>Complete genome sequence of Corynebacterium casei LMG S-19264T (=DSM 44701T), isolated from a smear-ripened cheese.</title>
        <authorList>
            <consortium name="US DOE Joint Genome Institute (JGI-PGF)"/>
            <person name="Walter F."/>
            <person name="Albersmeier A."/>
            <person name="Kalinowski J."/>
            <person name="Ruckert C."/>
        </authorList>
    </citation>
    <scope>NUCLEOTIDE SEQUENCE</scope>
    <source>
        <strain evidence="7">JCM 3090</strain>
    </source>
</reference>
<protein>
    <recommendedName>
        <fullName evidence="6">Nudix hydrolase domain-containing protein</fullName>
    </recommendedName>
</protein>
<dbReference type="EMBL" id="BMQB01000013">
    <property type="protein sequence ID" value="GGK09777.1"/>
    <property type="molecule type" value="Genomic_DNA"/>
</dbReference>
<keyword evidence="4" id="KW-0460">Magnesium</keyword>
<proteinExistence type="inferred from homology"/>